<organism evidence="2 3">
    <name type="scientific">Sphingopyxis panaciterrulae</name>
    <dbReference type="NCBI Taxonomy" id="462372"/>
    <lineage>
        <taxon>Bacteria</taxon>
        <taxon>Pseudomonadati</taxon>
        <taxon>Pseudomonadota</taxon>
        <taxon>Alphaproteobacteria</taxon>
        <taxon>Sphingomonadales</taxon>
        <taxon>Sphingomonadaceae</taxon>
        <taxon>Sphingopyxis</taxon>
    </lineage>
</organism>
<dbReference type="GO" id="GO:0016790">
    <property type="term" value="F:thiolester hydrolase activity"/>
    <property type="evidence" value="ECO:0007669"/>
    <property type="project" value="UniProtKB-ARBA"/>
</dbReference>
<evidence type="ECO:0000313" key="3">
    <source>
        <dbReference type="Proteomes" id="UP000537161"/>
    </source>
</evidence>
<accession>A0A7W9B829</accession>
<dbReference type="SUPFAM" id="SSF54637">
    <property type="entry name" value="Thioesterase/thiol ester dehydrase-isomerase"/>
    <property type="match status" value="1"/>
</dbReference>
<dbReference type="Gene3D" id="3.10.129.10">
    <property type="entry name" value="Hotdog Thioesterase"/>
    <property type="match status" value="1"/>
</dbReference>
<evidence type="ECO:0000259" key="1">
    <source>
        <dbReference type="Pfam" id="PF03061"/>
    </source>
</evidence>
<gene>
    <name evidence="2" type="ORF">FHR21_003364</name>
</gene>
<feature type="domain" description="Thioesterase" evidence="1">
    <location>
        <begin position="64"/>
        <end position="136"/>
    </location>
</feature>
<dbReference type="EMBL" id="JACIJH010000013">
    <property type="protein sequence ID" value="MBB5707994.1"/>
    <property type="molecule type" value="Genomic_DNA"/>
</dbReference>
<dbReference type="Pfam" id="PF03061">
    <property type="entry name" value="4HBT"/>
    <property type="match status" value="1"/>
</dbReference>
<dbReference type="CDD" id="cd03443">
    <property type="entry name" value="PaaI_thioesterase"/>
    <property type="match status" value="1"/>
</dbReference>
<sequence length="151" mass="15820">MAEGEGTPAPVSSSAIRMEADALNAFLAEAFPNSASGTRGRVVSAEPGRIVARQEPIETMLRPGGLISGPTQMGLADMAAYALVLAHIGPVAMAVTSALNYQFLRPCLPKPLTAEATLLRLGKRLAVMDVRLYTDDASRPVGQANVTYAIP</sequence>
<reference evidence="2 3" key="1">
    <citation type="submission" date="2020-08" db="EMBL/GenBank/DDBJ databases">
        <title>Genomic Encyclopedia of Type Strains, Phase IV (KMG-IV): sequencing the most valuable type-strain genomes for metagenomic binning, comparative biology and taxonomic classification.</title>
        <authorList>
            <person name="Goeker M."/>
        </authorList>
    </citation>
    <scope>NUCLEOTIDE SEQUENCE [LARGE SCALE GENOMIC DNA]</scope>
    <source>
        <strain evidence="2 3">DSM 27163</strain>
    </source>
</reference>
<dbReference type="Proteomes" id="UP000537161">
    <property type="component" value="Unassembled WGS sequence"/>
</dbReference>
<dbReference type="RefSeq" id="WP_338113194.1">
    <property type="nucleotide sequence ID" value="NZ_JACIJH010000013.1"/>
</dbReference>
<dbReference type="InterPro" id="IPR029069">
    <property type="entry name" value="HotDog_dom_sf"/>
</dbReference>
<keyword evidence="3" id="KW-1185">Reference proteome</keyword>
<protein>
    <submittedName>
        <fullName evidence="2">Uncharacterized protein (TIGR00369 family)</fullName>
    </submittedName>
</protein>
<dbReference type="InterPro" id="IPR006683">
    <property type="entry name" value="Thioestr_dom"/>
</dbReference>
<evidence type="ECO:0000313" key="2">
    <source>
        <dbReference type="EMBL" id="MBB5707994.1"/>
    </source>
</evidence>
<proteinExistence type="predicted"/>
<comment type="caution">
    <text evidence="2">The sequence shown here is derived from an EMBL/GenBank/DDBJ whole genome shotgun (WGS) entry which is preliminary data.</text>
</comment>
<dbReference type="AlphaFoldDB" id="A0A7W9B829"/>
<name>A0A7W9B829_9SPHN</name>